<dbReference type="PANTHER" id="PTHR23309:SF51">
    <property type="entry name" value="3-HYDROXYACYL-COA DEHYDROGENASE-RELATED"/>
    <property type="match status" value="1"/>
</dbReference>
<dbReference type="Gene3D" id="3.40.50.720">
    <property type="entry name" value="NAD(P)-binding Rossmann-like Domain"/>
    <property type="match status" value="1"/>
</dbReference>
<evidence type="ECO:0000256" key="4">
    <source>
        <dbReference type="ARBA" id="ARBA00022963"/>
    </source>
</evidence>
<keyword evidence="16" id="KW-1185">Reference proteome</keyword>
<dbReference type="Pfam" id="PF00378">
    <property type="entry name" value="ECH_1"/>
    <property type="match status" value="1"/>
</dbReference>
<evidence type="ECO:0000313" key="15">
    <source>
        <dbReference type="EMBL" id="NIZ62302.1"/>
    </source>
</evidence>
<feature type="domain" description="3-hydroxyacyl-CoA dehydrogenase NAD binding" evidence="14">
    <location>
        <begin position="293"/>
        <end position="469"/>
    </location>
</feature>
<evidence type="ECO:0000313" key="16">
    <source>
        <dbReference type="Proteomes" id="UP001429564"/>
    </source>
</evidence>
<reference evidence="15 16" key="1">
    <citation type="submission" date="2018-05" db="EMBL/GenBank/DDBJ databases">
        <authorList>
            <person name="Zhang Y.-J."/>
        </authorList>
    </citation>
    <scope>NUCLEOTIDE SEQUENCE [LARGE SCALE GENOMIC DNA]</scope>
    <source>
        <strain evidence="15 16">CY04</strain>
    </source>
</reference>
<evidence type="ECO:0000256" key="11">
    <source>
        <dbReference type="ARBA" id="ARBA00023268"/>
    </source>
</evidence>
<accession>A0ABX0W9K5</accession>
<keyword evidence="4" id="KW-0442">Lipid degradation</keyword>
<evidence type="ECO:0000256" key="8">
    <source>
        <dbReference type="ARBA" id="ARBA00023140"/>
    </source>
</evidence>
<keyword evidence="7" id="KW-0443">Lipid metabolism</keyword>
<dbReference type="InterPro" id="IPR029045">
    <property type="entry name" value="ClpP/crotonase-like_dom_sf"/>
</dbReference>
<dbReference type="InterPro" id="IPR008927">
    <property type="entry name" value="6-PGluconate_DH-like_C_sf"/>
</dbReference>
<dbReference type="Gene3D" id="3.90.226.10">
    <property type="entry name" value="2-enoyl-CoA Hydratase, Chain A, domain 1"/>
    <property type="match status" value="1"/>
</dbReference>
<evidence type="ECO:0000256" key="10">
    <source>
        <dbReference type="ARBA" id="ARBA00023239"/>
    </source>
</evidence>
<keyword evidence="11" id="KW-0511">Multifunctional enzyme</keyword>
<evidence type="ECO:0000256" key="6">
    <source>
        <dbReference type="ARBA" id="ARBA00023027"/>
    </source>
</evidence>
<keyword evidence="5" id="KW-0560">Oxidoreductase</keyword>
<dbReference type="InterPro" id="IPR001753">
    <property type="entry name" value="Enoyl-CoA_hydra/iso"/>
</dbReference>
<dbReference type="SUPFAM" id="SSF52096">
    <property type="entry name" value="ClpP/crotonase"/>
    <property type="match status" value="1"/>
</dbReference>
<evidence type="ECO:0000256" key="3">
    <source>
        <dbReference type="ARBA" id="ARBA00022832"/>
    </source>
</evidence>
<comment type="caution">
    <text evidence="15">The sequence shown here is derived from an EMBL/GenBank/DDBJ whole genome shotgun (WGS) entry which is preliminary data.</text>
</comment>
<dbReference type="Pfam" id="PF00725">
    <property type="entry name" value="3HCDH"/>
    <property type="match status" value="2"/>
</dbReference>
<evidence type="ECO:0000256" key="5">
    <source>
        <dbReference type="ARBA" id="ARBA00023002"/>
    </source>
</evidence>
<protein>
    <submittedName>
        <fullName evidence="15">Enoyl-CoA hydratase</fullName>
    </submittedName>
</protein>
<evidence type="ECO:0000256" key="9">
    <source>
        <dbReference type="ARBA" id="ARBA00023235"/>
    </source>
</evidence>
<sequence length="704" mass="76337">MTTCVRLSIVQNVSVLEVDNPPVNALSRDVVAGLIQRFDEFQTQTETIGLVICACDKTFVAGGDIAEFEKPGFSAQPYNDFLIRLEASQRPVVMALHGTILGGGLELAMAGHHRIAAEGSQFALPEIKLGLIPGSHGTQRLPRLVGLKTAAKMMLTGHMVDAGFALSSNLVDAIVPFESLRDAAISRVQTLVGQAPRRTCDLSVPQADMDALSNVKNQAEKHPFQPAYTALYTSLCATRDLPFNTGIDIEAACFSELVPSPPSRAQRHLFFAERMASRVPAIGKDTPHRIIEKVGVLGIGTMGAGIAVASALAGYEVTISEVDDAALKKGIQNVDGTISAMVKRGRLSDAAGKTCRDRVTGGIGAKALSDCDLVIEAVFEDMDLKCSVVKTLGSLCKKGAIIATNTSTLDVNTIAQASGRPEDVVGTHFFSPAHIMRLLEVIRGNQTAPEVLKSVMHFARRIRKTVVVSGVCYGFIGNRMAETYLRESEALLLEGATPSAIDGIAENPRVWGMAMGPNRMLDMAGIDVGARTVTEWIKSEVGPRDPAYRAMCRAMFTLGSHGQKSGTGYYLYEGRSALPNPKIRELSQKLAEQHRIGLRYDIPNTEIFERLLFPMVNEAARILEEGIANRGSDIDVVWTNGYGFPKWRGGPLFMADELGLQKVVDRMDFYAKRSGNTWGYWDVSPLLRRLANAGGRLSNWHTPH</sequence>
<keyword evidence="9" id="KW-0413">Isomerase</keyword>
<dbReference type="SUPFAM" id="SSF48179">
    <property type="entry name" value="6-phosphogluconate dehydrogenase C-terminal domain-like"/>
    <property type="match status" value="2"/>
</dbReference>
<organism evidence="15 16">
    <name type="scientific">Parasedimentitalea denitrificans</name>
    <dbReference type="NCBI Taxonomy" id="2211118"/>
    <lineage>
        <taxon>Bacteria</taxon>
        <taxon>Pseudomonadati</taxon>
        <taxon>Pseudomonadota</taxon>
        <taxon>Alphaproteobacteria</taxon>
        <taxon>Rhodobacterales</taxon>
        <taxon>Paracoccaceae</taxon>
        <taxon>Parasedimentitalea</taxon>
    </lineage>
</organism>
<dbReference type="PANTHER" id="PTHR23309">
    <property type="entry name" value="3-HYDROXYACYL-COA DEHYROGENASE"/>
    <property type="match status" value="1"/>
</dbReference>
<comment type="pathway">
    <text evidence="2">Lipid metabolism; fatty acid beta-oxidation.</text>
</comment>
<evidence type="ECO:0000256" key="1">
    <source>
        <dbReference type="ARBA" id="ARBA00004275"/>
    </source>
</evidence>
<proteinExistence type="predicted"/>
<dbReference type="InterPro" id="IPR006108">
    <property type="entry name" value="3HC_DH_C"/>
</dbReference>
<evidence type="ECO:0000259" key="13">
    <source>
        <dbReference type="Pfam" id="PF00725"/>
    </source>
</evidence>
<keyword evidence="10" id="KW-0456">Lyase</keyword>
<dbReference type="CDD" id="cd06558">
    <property type="entry name" value="crotonase-like"/>
    <property type="match status" value="1"/>
</dbReference>
<feature type="domain" description="3-hydroxyacyl-CoA dehydrogenase C-terminal" evidence="13">
    <location>
        <begin position="474"/>
        <end position="572"/>
    </location>
</feature>
<feature type="domain" description="3-hydroxyacyl-CoA dehydrogenase C-terminal" evidence="13">
    <location>
        <begin position="608"/>
        <end position="694"/>
    </location>
</feature>
<dbReference type="Pfam" id="PF02737">
    <property type="entry name" value="3HCDH_N"/>
    <property type="match status" value="1"/>
</dbReference>
<evidence type="ECO:0000256" key="7">
    <source>
        <dbReference type="ARBA" id="ARBA00023098"/>
    </source>
</evidence>
<dbReference type="Proteomes" id="UP001429564">
    <property type="component" value="Unassembled WGS sequence"/>
</dbReference>
<dbReference type="RefSeq" id="WP_167684929.1">
    <property type="nucleotide sequence ID" value="NZ_QHLQ01000016.1"/>
</dbReference>
<dbReference type="SUPFAM" id="SSF51735">
    <property type="entry name" value="NAD(P)-binding Rossmann-fold domains"/>
    <property type="match status" value="1"/>
</dbReference>
<keyword evidence="6" id="KW-0520">NAD</keyword>
<evidence type="ECO:0000256" key="12">
    <source>
        <dbReference type="ARBA" id="ARBA00049556"/>
    </source>
</evidence>
<comment type="subcellular location">
    <subcellularLocation>
        <location evidence="1">Peroxisome</location>
    </subcellularLocation>
</comment>
<comment type="catalytic activity">
    <reaction evidence="12">
        <text>a (3S)-3-hydroxyacyl-CoA + NAD(+) = a 3-oxoacyl-CoA + NADH + H(+)</text>
        <dbReference type="Rhea" id="RHEA:22432"/>
        <dbReference type="ChEBI" id="CHEBI:15378"/>
        <dbReference type="ChEBI" id="CHEBI:57318"/>
        <dbReference type="ChEBI" id="CHEBI:57540"/>
        <dbReference type="ChEBI" id="CHEBI:57945"/>
        <dbReference type="ChEBI" id="CHEBI:90726"/>
        <dbReference type="EC" id="1.1.1.35"/>
    </reaction>
</comment>
<keyword evidence="8" id="KW-0576">Peroxisome</keyword>
<dbReference type="Gene3D" id="1.10.1040.50">
    <property type="match status" value="1"/>
</dbReference>
<keyword evidence="3" id="KW-0276">Fatty acid metabolism</keyword>
<name>A0ABX0W9K5_9RHOB</name>
<dbReference type="InterPro" id="IPR036291">
    <property type="entry name" value="NAD(P)-bd_dom_sf"/>
</dbReference>
<evidence type="ECO:0000256" key="2">
    <source>
        <dbReference type="ARBA" id="ARBA00005005"/>
    </source>
</evidence>
<gene>
    <name evidence="15" type="ORF">DL239_15105</name>
</gene>
<dbReference type="EMBL" id="QHLQ01000016">
    <property type="protein sequence ID" value="NIZ62302.1"/>
    <property type="molecule type" value="Genomic_DNA"/>
</dbReference>
<evidence type="ECO:0000259" key="14">
    <source>
        <dbReference type="Pfam" id="PF02737"/>
    </source>
</evidence>
<dbReference type="InterPro" id="IPR006176">
    <property type="entry name" value="3-OHacyl-CoA_DH_NAD-bd"/>
</dbReference>